<dbReference type="Proteomes" id="UP000030755">
    <property type="component" value="Unassembled WGS sequence"/>
</dbReference>
<evidence type="ECO:0000313" key="1">
    <source>
        <dbReference type="EMBL" id="EPZ34952.1"/>
    </source>
</evidence>
<protein>
    <submittedName>
        <fullName evidence="1">Uncharacterized protein</fullName>
    </submittedName>
</protein>
<organism evidence="1 2">
    <name type="scientific">Rozella allomycis (strain CSF55)</name>
    <dbReference type="NCBI Taxonomy" id="988480"/>
    <lineage>
        <taxon>Eukaryota</taxon>
        <taxon>Fungi</taxon>
        <taxon>Fungi incertae sedis</taxon>
        <taxon>Cryptomycota</taxon>
        <taxon>Cryptomycota incertae sedis</taxon>
        <taxon>Rozella</taxon>
    </lineage>
</organism>
<reference evidence="1 2" key="1">
    <citation type="journal article" date="2013" name="Curr. Biol.">
        <title>Shared signatures of parasitism and phylogenomics unite Cryptomycota and microsporidia.</title>
        <authorList>
            <person name="James T.Y."/>
            <person name="Pelin A."/>
            <person name="Bonen L."/>
            <person name="Ahrendt S."/>
            <person name="Sain D."/>
            <person name="Corradi N."/>
            <person name="Stajich J.E."/>
        </authorList>
    </citation>
    <scope>NUCLEOTIDE SEQUENCE [LARGE SCALE GENOMIC DNA]</scope>
    <source>
        <strain evidence="1 2">CSF55</strain>
    </source>
</reference>
<accession>A0A075AXH7</accession>
<name>A0A075AXH7_ROZAC</name>
<dbReference type="EMBL" id="KE560903">
    <property type="protein sequence ID" value="EPZ34952.1"/>
    <property type="molecule type" value="Genomic_DNA"/>
</dbReference>
<dbReference type="AlphaFoldDB" id="A0A075AXH7"/>
<gene>
    <name evidence="1" type="ORF">O9G_001682</name>
</gene>
<evidence type="ECO:0000313" key="2">
    <source>
        <dbReference type="Proteomes" id="UP000030755"/>
    </source>
</evidence>
<sequence>MLTDSVTVCFYLGLTDKTTLEFKVNSIHVTNVCEEIGPRLLLDIDFYNPTLLNAVIGDITIKLYFKNSSEYDLIETNSVDLIINSRERNIAEGTSLRFFATVRTNSFIFPLVASIDRSIALNDLFGENHETEAENKNWPFSIKNPKESAGFMVELAKSGYEAFIIDFPDTNFQINLFNSEQRILDVLVHSGTFKTDDEPMKVEFSTSRKYEFRITEFVKMLQNKEDIPLVFSFKNNQKCQILNLLDDAQLKLEISTKSDVLNDKKPDSIKSVRHLKEMNDEYSLNGEDEPNFEFLTGFPIISIETQLQRIDIEDKLLSFELLNLTIESRAEKDFLNIDVKIQTSNLPDTLKGFTELISRSEEYEYCLRMSSGMYENDLVATNAFEYDDSLNPLLYSISSKIKSEKYTVYSNFNASLPTDTLGGPHIKLSQKVRVLNMGLDESFLHFNLGLFQLSSDFVTSLHGGQVIWHADIKLIRRDGAIADLLFSFFKGESFDSVKMSFFIHSNLRQRYEGEWPGFLLKDSLRPVRVDFQLSISDVDLYLKRNDEFRGETTSMLKISMDELYISAALDCKQNSVFKYVTIKQNKWDNVKNIQGIRVNATILDSKSFFLLLQDYLYFDKRNEYKEDFESEIKDRLKNMKNREKDEIVAVIKLYLNLDNELNMLSRIIAMMIYSKPVFQYGTYYELNNAKVNNLKIYEASALLAEPTPDSAKKHIDESKLKLEIKSPDLKSMDIVFTFSLPKSETVEDIKNIPSGVFIIKWGKIDVSLMYQSSLIFRFQLEQNSLPIRLGNSPHSELFSTPDIKLTVSTYSELGVSRDFLDFFQRIFGYWENKEKQLPSFHFEGFIYNYNDCAIQHNNIKTFIKSNGIDGDDIRNLISSRQQIKVDEDFNFFSFLDWVPNFKAIIKDKNFPCFIPYFCDFFKIQSFSEPFQVSIVIDLESELTSFFQNISSEIFSILDIFSFNMNITQLRFEFSSDPIFFDIFVNGFSMIMIDAKQFMFSMTSNRKPTDNFKKSAQIVEPINITIKTTNQYADAYNVLKSLEMFQVFAPTSIASPSVKNLNIKTIPFDNFTLSYGQSDVARTNLLSNILSNVINEMQVENYAFNLQDYINVKVIKTEKSFLTLQFILDKYLDSNLNKFLSDGFKINLYEKENILFNVYYHNSDLFLMLYNDKMQVTRWAAKDLTWIFYLSMEKKRY</sequence>
<keyword evidence="2" id="KW-1185">Reference proteome</keyword>
<proteinExistence type="predicted"/>
<dbReference type="HOGENOM" id="CLU_271283_0_0_1"/>